<dbReference type="GO" id="GO:0004930">
    <property type="term" value="F:G protein-coupled receptor activity"/>
    <property type="evidence" value="ECO:0007669"/>
    <property type="project" value="InterPro"/>
</dbReference>
<keyword evidence="5 14" id="KW-0812">Transmembrane</keyword>
<comment type="cofactor">
    <cofactor evidence="1">
        <name>Zn(2+)</name>
        <dbReference type="ChEBI" id="CHEBI:29105"/>
    </cofactor>
</comment>
<dbReference type="InterPro" id="IPR011765">
    <property type="entry name" value="Pept_M16_N"/>
</dbReference>
<feature type="transmembrane region" description="Helical" evidence="14">
    <location>
        <begin position="744"/>
        <end position="767"/>
    </location>
</feature>
<dbReference type="Gene3D" id="1.10.287.70">
    <property type="match status" value="1"/>
</dbReference>
<dbReference type="CDD" id="cd14978">
    <property type="entry name" value="7tmA_FMRFamide_R-like"/>
    <property type="match status" value="1"/>
</dbReference>
<dbReference type="InterPro" id="IPR000276">
    <property type="entry name" value="GPCR_Rhodpsn"/>
</dbReference>
<evidence type="ECO:0000256" key="2">
    <source>
        <dbReference type="ARBA" id="ARBA00004173"/>
    </source>
</evidence>
<keyword evidence="4" id="KW-0645">Protease</keyword>
<evidence type="ECO:0000256" key="5">
    <source>
        <dbReference type="ARBA" id="ARBA00022692"/>
    </source>
</evidence>
<dbReference type="AlphaFoldDB" id="A0A238BUS8"/>
<feature type="domain" description="G-protein coupled receptors family 1 profile" evidence="15">
    <location>
        <begin position="478"/>
        <end position="764"/>
    </location>
</feature>
<dbReference type="PANTHER" id="PTHR11851">
    <property type="entry name" value="METALLOPROTEASE"/>
    <property type="match status" value="1"/>
</dbReference>
<evidence type="ECO:0000256" key="4">
    <source>
        <dbReference type="ARBA" id="ARBA00022670"/>
    </source>
</evidence>
<dbReference type="SUPFAM" id="SSF63411">
    <property type="entry name" value="LuxS/MPP-like metallohydrolase"/>
    <property type="match status" value="2"/>
</dbReference>
<evidence type="ECO:0000256" key="3">
    <source>
        <dbReference type="ARBA" id="ARBA00004370"/>
    </source>
</evidence>
<evidence type="ECO:0000256" key="12">
    <source>
        <dbReference type="ARBA" id="ARBA00023136"/>
    </source>
</evidence>
<dbReference type="OrthoDB" id="10251424at2759"/>
<dbReference type="Gene3D" id="3.30.830.10">
    <property type="entry name" value="Metalloenzyme, LuxS/M16 peptidase-like"/>
    <property type="match status" value="3"/>
</dbReference>
<keyword evidence="16" id="KW-0675">Receptor</keyword>
<evidence type="ECO:0000256" key="6">
    <source>
        <dbReference type="ARBA" id="ARBA00022723"/>
    </source>
</evidence>
<name>A0A238BUS8_9BILA</name>
<sequence>MIIITEYFVYNNDNVNENGARGKQKNLLGLMRMSVCALRKALRCCNLLQLSNGFVVCLRQRPHPRFYSSAATASPIYLNIPETRVTSLSNGFRIATEDSQLLTTTVGIWIDAGSRFENDKNNGVAHFLEHMAFKGTMKRSQSALELEVENMGAHLNAYTSREQTVYYAKCFSQDLDHAVEILADILRNSQLRTVEIERERGVILREMQEVEQNLQEVVFDHLHAGAFKGTSLARTILGPVENIKSLRREDLVKYINEHYRGPHMVLAAAGGVDHQKLVDLGQQYFGDLDGVDDNFVAESGKFVSSYQDFRDERMSMVFGAIAVEGASWTHPHNIPLMVANTLIGQWDRTNAVGINAPSRLAQSLGLNARVQSFQAFNTCYKDTGLVGVYFVCEQSGARAVVDAITQQWIDLCDNITEEEVERGKRSLLTNMSLMLDGSTPICEDIGSFPPSYHYKLSYMGYLLNGPITAVLVIFGIIFNLCTVYFLMVPHKTLGAYADSRRKTTRTKKNSSIKRYFNAPRPLINTYLLWLAFSDTALLISAALLYCIPTFFISLGNYARFFPSYYLFSNASLTASVWLMCVLMFERYRAFCRPLDSYTKPQKVHRTLSLVSLLALLFSLPRLFELSVYELDGEYHVNQTLLVEIHAYMIGYRIIGGMLFYSLFPYIILSIISARICLAIHAANKRRQNFFATRSVTHFKSTDCELVIITIMAKFLISRLMPTALDLAEHIVSSSEFLVSTTATFFVDVSNLIVVISSATNFFVYFTLSRAFRRTVFNSLPKLNFHYAIFQERKRHFILRHLAVNAISIPQPMLNEVNRSTLSGLDERLLSTDERNMQILKVQMCCEDAKAKQQLFRRVDRFHLIDWMQLLCYGRRIPMHELEVRINAVTAKAVKEVSSRVFRNKPIAFTVVEPAEYDIKRQNSEYIMPVLLTGKLSSSSFAHISSGGDGRTEVALRSISVSSRQSYGGGGSKRKDSSIPCMSIRKKSVMPANTLANNADSKVISAPDTCLKRIKRLYKHLHLNHLLSLAFMMIYMFIGALLFLWFEGAADQARKLHDYKYYIHKRELFLEQLDEIYNVQVSQQQRSLLQKAINYLHHEIGVSFSNRSEWSLTTALYYSGTVLTTIGLFFHTILIEWRSFQIFEIF</sequence>
<keyword evidence="10" id="KW-0482">Metalloprotease</keyword>
<keyword evidence="11" id="KW-0496">Mitochondrion</keyword>
<dbReference type="GO" id="GO:0004222">
    <property type="term" value="F:metalloendopeptidase activity"/>
    <property type="evidence" value="ECO:0007669"/>
    <property type="project" value="InterPro"/>
</dbReference>
<evidence type="ECO:0000256" key="14">
    <source>
        <dbReference type="SAM" id="Phobius"/>
    </source>
</evidence>
<feature type="transmembrane region" description="Helical" evidence="14">
    <location>
        <begin position="1022"/>
        <end position="1045"/>
    </location>
</feature>
<evidence type="ECO:0000259" key="15">
    <source>
        <dbReference type="PROSITE" id="PS50262"/>
    </source>
</evidence>
<evidence type="ECO:0000256" key="1">
    <source>
        <dbReference type="ARBA" id="ARBA00001947"/>
    </source>
</evidence>
<evidence type="ECO:0000256" key="10">
    <source>
        <dbReference type="ARBA" id="ARBA00023049"/>
    </source>
</evidence>
<dbReference type="GO" id="GO:0016020">
    <property type="term" value="C:membrane"/>
    <property type="evidence" value="ECO:0007669"/>
    <property type="project" value="UniProtKB-SubCell"/>
</dbReference>
<evidence type="ECO:0000313" key="16">
    <source>
        <dbReference type="EMBL" id="OZC09087.1"/>
    </source>
</evidence>
<feature type="transmembrane region" description="Helical" evidence="14">
    <location>
        <begin position="526"/>
        <end position="552"/>
    </location>
</feature>
<reference evidence="16 17" key="1">
    <citation type="submission" date="2015-12" db="EMBL/GenBank/DDBJ databases">
        <title>Draft genome of the nematode, Onchocerca flexuosa.</title>
        <authorList>
            <person name="Mitreva M."/>
        </authorList>
    </citation>
    <scope>NUCLEOTIDE SEQUENCE [LARGE SCALE GENOMIC DNA]</scope>
    <source>
        <strain evidence="16">Red Deer</strain>
    </source>
</reference>
<evidence type="ECO:0000256" key="13">
    <source>
        <dbReference type="RuleBase" id="RU004447"/>
    </source>
</evidence>
<dbReference type="Proteomes" id="UP000242913">
    <property type="component" value="Unassembled WGS sequence"/>
</dbReference>
<dbReference type="EMBL" id="KZ269997">
    <property type="protein sequence ID" value="OZC09087.1"/>
    <property type="molecule type" value="Genomic_DNA"/>
</dbReference>
<dbReference type="PROSITE" id="PS50262">
    <property type="entry name" value="G_PROTEIN_RECEP_F1_2"/>
    <property type="match status" value="1"/>
</dbReference>
<feature type="transmembrane region" description="Helical" evidence="14">
    <location>
        <begin position="703"/>
        <end position="724"/>
    </location>
</feature>
<dbReference type="SUPFAM" id="SSF81321">
    <property type="entry name" value="Family A G protein-coupled receptor-like"/>
    <property type="match status" value="1"/>
</dbReference>
<evidence type="ECO:0000256" key="11">
    <source>
        <dbReference type="ARBA" id="ARBA00023128"/>
    </source>
</evidence>
<accession>A0A238BUS8</accession>
<dbReference type="PROSITE" id="PS00143">
    <property type="entry name" value="INSULINASE"/>
    <property type="match status" value="1"/>
</dbReference>
<proteinExistence type="inferred from homology"/>
<dbReference type="InterPro" id="IPR007863">
    <property type="entry name" value="Peptidase_M16_C"/>
</dbReference>
<comment type="similarity">
    <text evidence="13">Belongs to the peptidase M16 family.</text>
</comment>
<dbReference type="GO" id="GO:0006627">
    <property type="term" value="P:protein processing involved in protein targeting to mitochondrion"/>
    <property type="evidence" value="ECO:0007669"/>
    <property type="project" value="TreeGrafter"/>
</dbReference>
<evidence type="ECO:0000313" key="17">
    <source>
        <dbReference type="Proteomes" id="UP000242913"/>
    </source>
</evidence>
<keyword evidence="6" id="KW-0479">Metal-binding</keyword>
<dbReference type="InterPro" id="IPR011249">
    <property type="entry name" value="Metalloenz_LuxS/M16"/>
</dbReference>
<dbReference type="Pfam" id="PF00001">
    <property type="entry name" value="7tm_1"/>
    <property type="match status" value="1"/>
</dbReference>
<organism evidence="16 17">
    <name type="scientific">Onchocerca flexuosa</name>
    <dbReference type="NCBI Taxonomy" id="387005"/>
    <lineage>
        <taxon>Eukaryota</taxon>
        <taxon>Metazoa</taxon>
        <taxon>Ecdysozoa</taxon>
        <taxon>Nematoda</taxon>
        <taxon>Chromadorea</taxon>
        <taxon>Rhabditida</taxon>
        <taxon>Spirurina</taxon>
        <taxon>Spiruromorpha</taxon>
        <taxon>Filarioidea</taxon>
        <taxon>Onchocercidae</taxon>
        <taxon>Onchocerca</taxon>
    </lineage>
</organism>
<feature type="transmembrane region" description="Helical" evidence="14">
    <location>
        <begin position="564"/>
        <end position="584"/>
    </location>
</feature>
<dbReference type="SUPFAM" id="SSF81324">
    <property type="entry name" value="Voltage-gated potassium channels"/>
    <property type="match status" value="1"/>
</dbReference>
<evidence type="ECO:0000256" key="9">
    <source>
        <dbReference type="ARBA" id="ARBA00022989"/>
    </source>
</evidence>
<keyword evidence="9 14" id="KW-1133">Transmembrane helix</keyword>
<dbReference type="Pfam" id="PF05193">
    <property type="entry name" value="Peptidase_M16_C"/>
    <property type="match status" value="1"/>
</dbReference>
<dbReference type="GO" id="GO:0046872">
    <property type="term" value="F:metal ion binding"/>
    <property type="evidence" value="ECO:0007669"/>
    <property type="project" value="UniProtKB-KW"/>
</dbReference>
<feature type="transmembrane region" description="Helical" evidence="14">
    <location>
        <begin position="662"/>
        <end position="682"/>
    </location>
</feature>
<keyword evidence="7" id="KW-0378">Hydrolase</keyword>
<feature type="transmembrane region" description="Helical" evidence="14">
    <location>
        <begin position="1114"/>
        <end position="1134"/>
    </location>
</feature>
<protein>
    <submittedName>
        <fullName evidence="16">7 transmembrane receptor</fullName>
    </submittedName>
</protein>
<dbReference type="FunFam" id="3.30.830.10:FF:000002">
    <property type="entry name" value="Mitochondrial-processing peptidase subunit beta"/>
    <property type="match status" value="1"/>
</dbReference>
<feature type="transmembrane region" description="Helical" evidence="14">
    <location>
        <begin position="605"/>
        <end position="623"/>
    </location>
</feature>
<feature type="transmembrane region" description="Helical" evidence="14">
    <location>
        <begin position="458"/>
        <end position="486"/>
    </location>
</feature>
<gene>
    <name evidence="16" type="ORF">X798_03834</name>
</gene>
<dbReference type="Pfam" id="PF00675">
    <property type="entry name" value="Peptidase_M16"/>
    <property type="match status" value="1"/>
</dbReference>
<dbReference type="InterPro" id="IPR050361">
    <property type="entry name" value="MPP/UQCRC_Complex"/>
</dbReference>
<dbReference type="GO" id="GO:0005739">
    <property type="term" value="C:mitochondrion"/>
    <property type="evidence" value="ECO:0007669"/>
    <property type="project" value="UniProtKB-SubCell"/>
</dbReference>
<dbReference type="InterPro" id="IPR001431">
    <property type="entry name" value="Pept_M16_Zn_BS"/>
</dbReference>
<evidence type="ECO:0000256" key="8">
    <source>
        <dbReference type="ARBA" id="ARBA00022833"/>
    </source>
</evidence>
<dbReference type="PANTHER" id="PTHR11851:SF149">
    <property type="entry name" value="GH01077P"/>
    <property type="match status" value="1"/>
</dbReference>
<dbReference type="InterPro" id="IPR017452">
    <property type="entry name" value="GPCR_Rhodpsn_7TM"/>
</dbReference>
<comment type="subcellular location">
    <subcellularLocation>
        <location evidence="3">Membrane</location>
    </subcellularLocation>
    <subcellularLocation>
        <location evidence="2">Mitochondrion</location>
    </subcellularLocation>
</comment>
<keyword evidence="12 14" id="KW-0472">Membrane</keyword>
<dbReference type="PRINTS" id="PR00237">
    <property type="entry name" value="GPCRRHODOPSN"/>
</dbReference>
<keyword evidence="8" id="KW-0862">Zinc</keyword>
<dbReference type="Gene3D" id="1.20.1070.10">
    <property type="entry name" value="Rhodopsin 7-helix transmembrane proteins"/>
    <property type="match status" value="1"/>
</dbReference>
<keyword evidence="17" id="KW-1185">Reference proteome</keyword>
<evidence type="ECO:0000256" key="7">
    <source>
        <dbReference type="ARBA" id="ARBA00022801"/>
    </source>
</evidence>